<protein>
    <submittedName>
        <fullName evidence="1">Uncharacterized protein</fullName>
    </submittedName>
</protein>
<proteinExistence type="predicted"/>
<dbReference type="Proteomes" id="UP000033866">
    <property type="component" value="Unassembled WGS sequence"/>
</dbReference>
<accession>A0A0G0B5Z5</accession>
<organism evidence="1 2">
    <name type="scientific">candidate division WS6 bacterium GW2011_GWE1_34_7</name>
    <dbReference type="NCBI Taxonomy" id="1619093"/>
    <lineage>
        <taxon>Bacteria</taxon>
        <taxon>Candidatus Dojkabacteria</taxon>
    </lineage>
</organism>
<evidence type="ECO:0000313" key="1">
    <source>
        <dbReference type="EMBL" id="KKP64808.1"/>
    </source>
</evidence>
<dbReference type="AlphaFoldDB" id="A0A0G0B5Z5"/>
<reference evidence="1 2" key="1">
    <citation type="journal article" date="2015" name="Nature">
        <title>rRNA introns, odd ribosomes, and small enigmatic genomes across a large radiation of phyla.</title>
        <authorList>
            <person name="Brown C.T."/>
            <person name="Hug L.A."/>
            <person name="Thomas B.C."/>
            <person name="Sharon I."/>
            <person name="Castelle C.J."/>
            <person name="Singh A."/>
            <person name="Wilkins M.J."/>
            <person name="Williams K.H."/>
            <person name="Banfield J.F."/>
        </authorList>
    </citation>
    <scope>NUCLEOTIDE SEQUENCE [LARGE SCALE GENOMIC DNA]</scope>
</reference>
<evidence type="ECO:0000313" key="2">
    <source>
        <dbReference type="Proteomes" id="UP000033866"/>
    </source>
</evidence>
<gene>
    <name evidence="1" type="ORF">UR61_C0039G0005</name>
</gene>
<name>A0A0G0B5Z5_9BACT</name>
<comment type="caution">
    <text evidence="1">The sequence shown here is derived from an EMBL/GenBank/DDBJ whole genome shotgun (WGS) entry which is preliminary data.</text>
</comment>
<sequence>MLSFNDYLNLIKTGGIFRQKIKLELLRYSDMSPYKVITSDIVNGSGSFQIERKNGVRRNFSCDLINSTIDTVAKYTPSFENNILIPRDPMKLYLGLVDENGNEYFYSCGIFFLTDPTSKSLFSESVVSINLSDAFSLLDGTIGGELDSTYIINLDTNIYTAVNSILQSECNYPLPCILDSQYASEVTPYTLTTEAGNNFSDILTDLTLMLSGNIFFDRNGFLRLEKDTNDAEKGSIFDFTNEDPSYQGAENKYDYTKFYNSMLIVGQNCNDGTIYSAEVSDISLSSPTSINNIGFKRQKRIEDENISSDELCNDRGVYELKRITSLINEVTISYVPFLYHLDVDQVCTLTDANLGFNKERLLITNITIPMDINSAMTIKCVKAIDLPYNEN</sequence>
<dbReference type="EMBL" id="LBPV01000039">
    <property type="protein sequence ID" value="KKP64808.1"/>
    <property type="molecule type" value="Genomic_DNA"/>
</dbReference>